<name>A0ABW9E2L6_9BURK</name>
<comment type="caution">
    <text evidence="6">The sequence shown here is derived from an EMBL/GenBank/DDBJ whole genome shotgun (WGS) entry which is preliminary data.</text>
</comment>
<keyword evidence="2" id="KW-0238">DNA-binding</keyword>
<dbReference type="EMBL" id="JAQQCF010000036">
    <property type="protein sequence ID" value="MFM0641154.1"/>
    <property type="molecule type" value="Genomic_DNA"/>
</dbReference>
<dbReference type="InterPro" id="IPR018060">
    <property type="entry name" value="HTH_AraC"/>
</dbReference>
<gene>
    <name evidence="6" type="ORF">PQQ63_31100</name>
</gene>
<sequence>MAKQQGDSQGRAYPDRRRRRSMQLALDVSRREQLSAQRDSDRVMWITPDRLFYSGLLGAPSTRTMGSVMAYVAAEDSLHISIDGGKWQVCEVAVVPPYVPHRILSEARLINLLKIEAETVDLAALPEPLRGCGAVVAPRFVERMRHCQRELCDLGRDLDLMPPDFDLLFFEAPLVARRIDRRIQGAIDRIKHDPSTSASAEECAQAAHLSFSRFLHLFRQEVGVPFRSFRTWKRARGLLHYVNRASNLARVALDTGYPDSTHFSHSIRQVYGLTPKEIFAGSRRLAVYAHASKSSDRTRAEDSSHS</sequence>
<protein>
    <submittedName>
        <fullName evidence="6">AraC family transcriptional regulator</fullName>
    </submittedName>
</protein>
<dbReference type="SMART" id="SM00342">
    <property type="entry name" value="HTH_ARAC"/>
    <property type="match status" value="1"/>
</dbReference>
<dbReference type="Pfam" id="PF12833">
    <property type="entry name" value="HTH_18"/>
    <property type="match status" value="1"/>
</dbReference>
<organism evidence="6 7">
    <name type="scientific">Paraburkholderia metrosideri</name>
    <dbReference type="NCBI Taxonomy" id="580937"/>
    <lineage>
        <taxon>Bacteria</taxon>
        <taxon>Pseudomonadati</taxon>
        <taxon>Pseudomonadota</taxon>
        <taxon>Betaproteobacteria</taxon>
        <taxon>Burkholderiales</taxon>
        <taxon>Burkholderiaceae</taxon>
        <taxon>Paraburkholderia</taxon>
    </lineage>
</organism>
<proteinExistence type="predicted"/>
<dbReference type="RefSeq" id="WP_408339741.1">
    <property type="nucleotide sequence ID" value="NZ_JAQQCF010000036.1"/>
</dbReference>
<accession>A0ABW9E2L6</accession>
<evidence type="ECO:0000313" key="6">
    <source>
        <dbReference type="EMBL" id="MFM0641154.1"/>
    </source>
</evidence>
<evidence type="ECO:0000256" key="3">
    <source>
        <dbReference type="ARBA" id="ARBA00023163"/>
    </source>
</evidence>
<evidence type="ECO:0000256" key="4">
    <source>
        <dbReference type="SAM" id="MobiDB-lite"/>
    </source>
</evidence>
<evidence type="ECO:0000313" key="7">
    <source>
        <dbReference type="Proteomes" id="UP001629432"/>
    </source>
</evidence>
<dbReference type="Gene3D" id="1.10.10.60">
    <property type="entry name" value="Homeodomain-like"/>
    <property type="match status" value="2"/>
</dbReference>
<dbReference type="PANTHER" id="PTHR43436:SF1">
    <property type="entry name" value="TRANSCRIPTIONAL REGULATORY PROTEIN"/>
    <property type="match status" value="1"/>
</dbReference>
<evidence type="ECO:0000259" key="5">
    <source>
        <dbReference type="PROSITE" id="PS01124"/>
    </source>
</evidence>
<feature type="region of interest" description="Disordered" evidence="4">
    <location>
        <begin position="1"/>
        <end position="20"/>
    </location>
</feature>
<dbReference type="InterPro" id="IPR018062">
    <property type="entry name" value="HTH_AraC-typ_CS"/>
</dbReference>
<dbReference type="PANTHER" id="PTHR43436">
    <property type="entry name" value="ARAC-FAMILY TRANSCRIPTIONAL REGULATOR"/>
    <property type="match status" value="1"/>
</dbReference>
<dbReference type="InterPro" id="IPR009057">
    <property type="entry name" value="Homeodomain-like_sf"/>
</dbReference>
<dbReference type="Proteomes" id="UP001629432">
    <property type="component" value="Unassembled WGS sequence"/>
</dbReference>
<keyword evidence="7" id="KW-1185">Reference proteome</keyword>
<keyword evidence="1" id="KW-0805">Transcription regulation</keyword>
<reference evidence="6 7" key="1">
    <citation type="journal article" date="2024" name="Chem. Sci.">
        <title>Discovery of megapolipeptins by genome mining of a Burkholderiales bacteria collection.</title>
        <authorList>
            <person name="Paulo B.S."/>
            <person name="Recchia M.J.J."/>
            <person name="Lee S."/>
            <person name="Fergusson C.H."/>
            <person name="Romanowski S.B."/>
            <person name="Hernandez A."/>
            <person name="Krull N."/>
            <person name="Liu D.Y."/>
            <person name="Cavanagh H."/>
            <person name="Bos A."/>
            <person name="Gray C.A."/>
            <person name="Murphy B.T."/>
            <person name="Linington R.G."/>
            <person name="Eustaquio A.S."/>
        </authorList>
    </citation>
    <scope>NUCLEOTIDE SEQUENCE [LARGE SCALE GENOMIC DNA]</scope>
    <source>
        <strain evidence="6 7">RL17-338-BIC-A</strain>
    </source>
</reference>
<dbReference type="PROSITE" id="PS00041">
    <property type="entry name" value="HTH_ARAC_FAMILY_1"/>
    <property type="match status" value="1"/>
</dbReference>
<keyword evidence="3" id="KW-0804">Transcription</keyword>
<dbReference type="SUPFAM" id="SSF46689">
    <property type="entry name" value="Homeodomain-like"/>
    <property type="match status" value="1"/>
</dbReference>
<evidence type="ECO:0000256" key="2">
    <source>
        <dbReference type="ARBA" id="ARBA00023125"/>
    </source>
</evidence>
<dbReference type="PROSITE" id="PS01124">
    <property type="entry name" value="HTH_ARAC_FAMILY_2"/>
    <property type="match status" value="1"/>
</dbReference>
<evidence type="ECO:0000256" key="1">
    <source>
        <dbReference type="ARBA" id="ARBA00023015"/>
    </source>
</evidence>
<feature type="domain" description="HTH araC/xylS-type" evidence="5">
    <location>
        <begin position="184"/>
        <end position="281"/>
    </location>
</feature>